<organism evidence="5 7">
    <name type="scientific">Methylobacterium phyllosphaerae</name>
    <dbReference type="NCBI Taxonomy" id="418223"/>
    <lineage>
        <taxon>Bacteria</taxon>
        <taxon>Pseudomonadati</taxon>
        <taxon>Pseudomonadota</taxon>
        <taxon>Alphaproteobacteria</taxon>
        <taxon>Hyphomicrobiales</taxon>
        <taxon>Methylobacteriaceae</taxon>
        <taxon>Methylobacterium</taxon>
    </lineage>
</organism>
<sequence>MSVRVYPPLAARCLSGEGTAACSGDGGAPVMCESAPPNLRVAAPEPGIRLITIDRPERRNALDRATYAGLTAAIEAVARDEAVRAVVLTGAGGCFTAGNDLKDFQDVETGGDSPGLTFLKALRACPKPVLAAVEGHAVGIGTTLLLHCDLAYAGDGARFRLPFTALGLSPEGGSSYLLPLVAGSKRAAELLMLGEPFTAAEAAAAGLVNAAVPAGTALETALGKARALAALPPLSIAATKQALRRGHEEAVVRTLGEEAEVFHALRRAPEAQAAFAAFLHR</sequence>
<reference evidence="4 6" key="1">
    <citation type="submission" date="2016-04" db="EMBL/GenBank/DDBJ databases">
        <title>Complete genome sequencing and analysis of CBMB27, Methylobacterium phyllosphaerae isolated from leaf tissues of rice (Oryza sativa L.).</title>
        <authorList>
            <person name="Lee Y."/>
            <person name="Hwangbo K."/>
            <person name="Chung H."/>
            <person name="Yoo J."/>
            <person name="Kim K.Y."/>
            <person name="Sa T.M."/>
            <person name="Um Y."/>
            <person name="Madhaiyan M."/>
        </authorList>
    </citation>
    <scope>NUCLEOTIDE SEQUENCE [LARGE SCALE GENOMIC DNA]</scope>
    <source>
        <strain evidence="4 6">CBMB27</strain>
    </source>
</reference>
<evidence type="ECO:0000313" key="7">
    <source>
        <dbReference type="Proteomes" id="UP000199140"/>
    </source>
</evidence>
<dbReference type="GO" id="GO:0004300">
    <property type="term" value="F:enoyl-CoA hydratase activity"/>
    <property type="evidence" value="ECO:0007669"/>
    <property type="project" value="UniProtKB-EC"/>
</dbReference>
<evidence type="ECO:0000256" key="1">
    <source>
        <dbReference type="ARBA" id="ARBA00004275"/>
    </source>
</evidence>
<comment type="subcellular location">
    <subcellularLocation>
        <location evidence="1">Peroxisome</location>
    </subcellularLocation>
</comment>
<gene>
    <name evidence="4" type="ORF">MCBMB27_00650</name>
    <name evidence="5" type="ORF">SAMN05192567_13830</name>
</gene>
<dbReference type="CDD" id="cd06558">
    <property type="entry name" value="crotonase-like"/>
    <property type="match status" value="1"/>
</dbReference>
<dbReference type="AlphaFoldDB" id="A0AAE8L9F7"/>
<dbReference type="EMBL" id="CP015367">
    <property type="protein sequence ID" value="APT29941.1"/>
    <property type="molecule type" value="Genomic_DNA"/>
</dbReference>
<evidence type="ECO:0000313" key="6">
    <source>
        <dbReference type="Proteomes" id="UP000185487"/>
    </source>
</evidence>
<evidence type="ECO:0000256" key="3">
    <source>
        <dbReference type="ARBA" id="ARBA00023235"/>
    </source>
</evidence>
<proteinExistence type="predicted"/>
<evidence type="ECO:0000313" key="5">
    <source>
        <dbReference type="EMBL" id="SFH63633.1"/>
    </source>
</evidence>
<evidence type="ECO:0000313" key="4">
    <source>
        <dbReference type="EMBL" id="APT29941.1"/>
    </source>
</evidence>
<dbReference type="Gene3D" id="3.90.226.10">
    <property type="entry name" value="2-enoyl-CoA Hydratase, Chain A, domain 1"/>
    <property type="match status" value="1"/>
</dbReference>
<dbReference type="GO" id="GO:0004165">
    <property type="term" value="F:delta(3)-delta(2)-enoyl-CoA isomerase activity"/>
    <property type="evidence" value="ECO:0007669"/>
    <property type="project" value="UniProtKB-ARBA"/>
</dbReference>
<dbReference type="InterPro" id="IPR001753">
    <property type="entry name" value="Enoyl-CoA_hydra/iso"/>
</dbReference>
<dbReference type="EC" id="4.2.1.17" evidence="4"/>
<dbReference type="EMBL" id="FOPK01000038">
    <property type="protein sequence ID" value="SFH63633.1"/>
    <property type="molecule type" value="Genomic_DNA"/>
</dbReference>
<keyword evidence="3 4" id="KW-0413">Isomerase</keyword>
<keyword evidence="6" id="KW-1185">Reference proteome</keyword>
<keyword evidence="2" id="KW-0576">Peroxisome</keyword>
<evidence type="ECO:0000256" key="2">
    <source>
        <dbReference type="ARBA" id="ARBA00023140"/>
    </source>
</evidence>
<dbReference type="InterPro" id="IPR029045">
    <property type="entry name" value="ClpP/crotonase-like_dom_sf"/>
</dbReference>
<dbReference type="Proteomes" id="UP000199140">
    <property type="component" value="Unassembled WGS sequence"/>
</dbReference>
<dbReference type="InterPro" id="IPR051053">
    <property type="entry name" value="ECH/Chromodomain_protein"/>
</dbReference>
<dbReference type="PANTHER" id="PTHR43684">
    <property type="match status" value="1"/>
</dbReference>
<dbReference type="PANTHER" id="PTHR43684:SF1">
    <property type="entry name" value="ENOYL-COA DELTA ISOMERASE 2"/>
    <property type="match status" value="1"/>
</dbReference>
<reference evidence="5 7" key="2">
    <citation type="submission" date="2016-10" db="EMBL/GenBank/DDBJ databases">
        <authorList>
            <person name="Varghese N."/>
            <person name="Submissions S."/>
        </authorList>
    </citation>
    <scope>NUCLEOTIDE SEQUENCE [LARGE SCALE GENOMIC DNA]</scope>
    <source>
        <strain evidence="5 7">CBMB27</strain>
    </source>
</reference>
<dbReference type="Pfam" id="PF00378">
    <property type="entry name" value="ECH_1"/>
    <property type="match status" value="1"/>
</dbReference>
<name>A0AAE8L9F7_9HYPH</name>
<accession>A0AAE8L9F7</accession>
<protein>
    <submittedName>
        <fullName evidence="4">Delta(3,5)-Delta(2,4)-dienoyl-CoA isomerase, mitochondrial</fullName>
        <ecNumber evidence="4">4.2.1.17</ecNumber>
    </submittedName>
    <submittedName>
        <fullName evidence="5">Enoyl-CoA hydratase/carnithine racemase</fullName>
    </submittedName>
</protein>
<dbReference type="KEGG" id="mphy:MCBMB27_00650"/>
<keyword evidence="4" id="KW-0456">Lyase</keyword>
<dbReference type="Proteomes" id="UP000185487">
    <property type="component" value="Chromosome"/>
</dbReference>
<dbReference type="SUPFAM" id="SSF52096">
    <property type="entry name" value="ClpP/crotonase"/>
    <property type="match status" value="1"/>
</dbReference>